<proteinExistence type="predicted"/>
<name>W4H1G7_APHAT</name>
<dbReference type="STRING" id="112090.W4H1G7"/>
<dbReference type="OrthoDB" id="72476at2759"/>
<organism evidence="2">
    <name type="scientific">Aphanomyces astaci</name>
    <name type="common">Crayfish plague agent</name>
    <dbReference type="NCBI Taxonomy" id="112090"/>
    <lineage>
        <taxon>Eukaryota</taxon>
        <taxon>Sar</taxon>
        <taxon>Stramenopiles</taxon>
        <taxon>Oomycota</taxon>
        <taxon>Saprolegniomycetes</taxon>
        <taxon>Saprolegniales</taxon>
        <taxon>Verrucalvaceae</taxon>
        <taxon>Aphanomyces</taxon>
    </lineage>
</organism>
<feature type="region of interest" description="Disordered" evidence="1">
    <location>
        <begin position="341"/>
        <end position="363"/>
    </location>
</feature>
<gene>
    <name evidence="2" type="ORF">H257_02947</name>
</gene>
<dbReference type="RefSeq" id="XP_009825097.1">
    <property type="nucleotide sequence ID" value="XM_009826795.1"/>
</dbReference>
<evidence type="ECO:0008006" key="3">
    <source>
        <dbReference type="Google" id="ProtNLM"/>
    </source>
</evidence>
<accession>W4H1G7</accession>
<dbReference type="AlphaFoldDB" id="W4H1G7"/>
<dbReference type="EMBL" id="KI913118">
    <property type="protein sequence ID" value="ETV85079.1"/>
    <property type="molecule type" value="Genomic_DNA"/>
</dbReference>
<sequence>MINMDYGNGQETSASMEDLHGLHHEPSKSIGDTSMLPPLSNFILSGISLTKKSINGRPCHRCIRIVQGQPLYIQVEGCSHIRMQPSDITIIASASCQWKAKSHRPYAITITLRFLQLGRHILRLQCARTQLAITNSPLEVHCVADLITALGELSTHRDCVKQQWHKANGHVGLFVSYLLQVTPLGPLVGHSVVLEGLTHTRHLYDLDSLGDVSDRLALQLSNINVNTFEHVQNVEATVQHIHDDLVNHQHLTNSRRLTTSDGPIQWILKHWKVDVQASSTPCPLRDRRPQRASTPAHRLADLVVSTPEHAATCLALQEHSAFVLPVVWTVTDRGDAGYSTVGNGAKRRRSTTRFNDDGGGANGPSFTLRSALLGRMQQTRESMQTLFHCFTDSTAFGVERFITTMGPPQPLVVSFSCEELCCCFDFLDIERTGNVTLGAFQTFCMDPTHRSFWTTFCQELAHTICAKHMENQSQMEAIFGQATQMLVAMPGYAHVQCVNGWCSWESFVHGLQVLVPTISANDLVRVCRRFDVLGNGHVDIRLFCRAVLKAWVASASEVLPLNETQRSKRASSATNTTSQQVAVNGQFKAVTKACLQSHTRPDVRLFNSSLAVRKLFESRAHAATLIFPDNEDENDKAKLHGRANHLLTTTKAKPVSWLVKYYSWRVCDSMLIYYCIGREGVWFRPKSTQLGRAQSCAELSGRLAINDTFRGELN</sequence>
<evidence type="ECO:0000256" key="1">
    <source>
        <dbReference type="SAM" id="MobiDB-lite"/>
    </source>
</evidence>
<dbReference type="GeneID" id="20804943"/>
<evidence type="ECO:0000313" key="2">
    <source>
        <dbReference type="EMBL" id="ETV85079.1"/>
    </source>
</evidence>
<reference evidence="2" key="1">
    <citation type="submission" date="2013-12" db="EMBL/GenBank/DDBJ databases">
        <title>The Genome Sequence of Aphanomyces astaci APO3.</title>
        <authorList>
            <consortium name="The Broad Institute Genomics Platform"/>
            <person name="Russ C."/>
            <person name="Tyler B."/>
            <person name="van West P."/>
            <person name="Dieguez-Uribeondo J."/>
            <person name="Young S.K."/>
            <person name="Zeng Q."/>
            <person name="Gargeya S."/>
            <person name="Fitzgerald M."/>
            <person name="Abouelleil A."/>
            <person name="Alvarado L."/>
            <person name="Chapman S.B."/>
            <person name="Gainer-Dewar J."/>
            <person name="Goldberg J."/>
            <person name="Griggs A."/>
            <person name="Gujja S."/>
            <person name="Hansen M."/>
            <person name="Howarth C."/>
            <person name="Imamovic A."/>
            <person name="Ireland A."/>
            <person name="Larimer J."/>
            <person name="McCowan C."/>
            <person name="Murphy C."/>
            <person name="Pearson M."/>
            <person name="Poon T.W."/>
            <person name="Priest M."/>
            <person name="Roberts A."/>
            <person name="Saif S."/>
            <person name="Shea T."/>
            <person name="Sykes S."/>
            <person name="Wortman J."/>
            <person name="Nusbaum C."/>
            <person name="Birren B."/>
        </authorList>
    </citation>
    <scope>NUCLEOTIDE SEQUENCE [LARGE SCALE GENOMIC DNA]</scope>
    <source>
        <strain evidence="2">APO3</strain>
    </source>
</reference>
<dbReference type="VEuPathDB" id="FungiDB:H257_02947"/>
<protein>
    <recommendedName>
        <fullName evidence="3">EF-hand domain-containing protein</fullName>
    </recommendedName>
</protein>